<reference evidence="1" key="1">
    <citation type="submission" date="2021-06" db="EMBL/GenBank/DDBJ databases">
        <authorList>
            <person name="Kallberg Y."/>
            <person name="Tangrot J."/>
            <person name="Rosling A."/>
        </authorList>
    </citation>
    <scope>NUCLEOTIDE SEQUENCE</scope>
    <source>
        <strain evidence="1">MA461A</strain>
    </source>
</reference>
<protein>
    <submittedName>
        <fullName evidence="1">19610_t:CDS:1</fullName>
    </submittedName>
</protein>
<organism evidence="1 2">
    <name type="scientific">Racocetra persica</name>
    <dbReference type="NCBI Taxonomy" id="160502"/>
    <lineage>
        <taxon>Eukaryota</taxon>
        <taxon>Fungi</taxon>
        <taxon>Fungi incertae sedis</taxon>
        <taxon>Mucoromycota</taxon>
        <taxon>Glomeromycotina</taxon>
        <taxon>Glomeromycetes</taxon>
        <taxon>Diversisporales</taxon>
        <taxon>Gigasporaceae</taxon>
        <taxon>Racocetra</taxon>
    </lineage>
</organism>
<name>A0ACA9PQX5_9GLOM</name>
<evidence type="ECO:0000313" key="1">
    <source>
        <dbReference type="EMBL" id="CAG8713839.1"/>
    </source>
</evidence>
<gene>
    <name evidence="1" type="ORF">RPERSI_LOCUS10738</name>
</gene>
<keyword evidence="2" id="KW-1185">Reference proteome</keyword>
<proteinExistence type="predicted"/>
<comment type="caution">
    <text evidence="1">The sequence shown here is derived from an EMBL/GenBank/DDBJ whole genome shotgun (WGS) entry which is preliminary data.</text>
</comment>
<evidence type="ECO:0000313" key="2">
    <source>
        <dbReference type="Proteomes" id="UP000789920"/>
    </source>
</evidence>
<sequence>MSSKQTNQPYYSVGHEFEIQIEKLLNENGIQARVVSYQQGDNGIDIIATFNRRIILIQCKHVSKPLDVNVIKNFQASVYRFGDSIISAVVYNSEVLKYNPLTRGAVLWLKAVCPEIQIVTEETIVRSRLGQSGLSFKEKPNYTNPTSNKSENDFKRYVERLLNENKVLTNSFDRREDNRRGDKIDFIATYNRQIILINVSRTFDKKILKDFQTSVDQYGEGILGVIVYSSHNPLSKNEGLGSEVKIVTEKMLVNCIKDNLSSDRTRILFYDELFANDENDYNLGQDSSSTSECEMCSNERPDQNTSRQWDCPRCTFTNQGDVIMCEACYYVDNELVL</sequence>
<accession>A0ACA9PQX5</accession>
<dbReference type="EMBL" id="CAJVQC010021526">
    <property type="protein sequence ID" value="CAG8713839.1"/>
    <property type="molecule type" value="Genomic_DNA"/>
</dbReference>
<dbReference type="Proteomes" id="UP000789920">
    <property type="component" value="Unassembled WGS sequence"/>
</dbReference>